<dbReference type="RefSeq" id="WP_341429350.1">
    <property type="nucleotide sequence ID" value="NZ_JBBUTG010000040.1"/>
</dbReference>
<reference evidence="2 3" key="1">
    <citation type="submission" date="2024-04" db="EMBL/GenBank/DDBJ databases">
        <title>Novel species of the genus Ideonella isolated from streams.</title>
        <authorList>
            <person name="Lu H."/>
        </authorList>
    </citation>
    <scope>NUCLEOTIDE SEQUENCE [LARGE SCALE GENOMIC DNA]</scope>
    <source>
        <strain evidence="2 3">DXS29W</strain>
    </source>
</reference>
<sequence>MEISPAGAGVGSECELVLRDLPAWFGIESALLQYAADAEKYPTLVARESSALVGFITVRQHFEHSFEVHCMAVQAGQRRRGLGSKLLKAAESWAQLRGGRFMQVKTVSPGNPSPEYAETRAFYFSAGYAALEEFPLLWSKTNPCLQLVKAL</sequence>
<feature type="domain" description="N-acetyltransferase" evidence="1">
    <location>
        <begin position="1"/>
        <end position="143"/>
    </location>
</feature>
<dbReference type="InterPro" id="IPR000182">
    <property type="entry name" value="GNAT_dom"/>
</dbReference>
<dbReference type="SUPFAM" id="SSF55729">
    <property type="entry name" value="Acyl-CoA N-acyltransferases (Nat)"/>
    <property type="match status" value="1"/>
</dbReference>
<dbReference type="InterPro" id="IPR016181">
    <property type="entry name" value="Acyl_CoA_acyltransferase"/>
</dbReference>
<evidence type="ECO:0000313" key="3">
    <source>
        <dbReference type="Proteomes" id="UP001371218"/>
    </source>
</evidence>
<dbReference type="Proteomes" id="UP001371218">
    <property type="component" value="Unassembled WGS sequence"/>
</dbReference>
<protein>
    <submittedName>
        <fullName evidence="2">GNAT family N-acetyltransferase</fullName>
    </submittedName>
</protein>
<comment type="caution">
    <text evidence="2">The sequence shown here is derived from an EMBL/GenBank/DDBJ whole genome shotgun (WGS) entry which is preliminary data.</text>
</comment>
<proteinExistence type="predicted"/>
<dbReference type="EMBL" id="JBBUTG010000040">
    <property type="protein sequence ID" value="MEK8034916.1"/>
    <property type="molecule type" value="Genomic_DNA"/>
</dbReference>
<keyword evidence="3" id="KW-1185">Reference proteome</keyword>
<dbReference type="Pfam" id="PF00583">
    <property type="entry name" value="Acetyltransf_1"/>
    <property type="match status" value="1"/>
</dbReference>
<name>A0ABU9BY60_9BURK</name>
<gene>
    <name evidence="2" type="ORF">AACH06_29220</name>
</gene>
<dbReference type="PROSITE" id="PS51186">
    <property type="entry name" value="GNAT"/>
    <property type="match status" value="1"/>
</dbReference>
<evidence type="ECO:0000259" key="1">
    <source>
        <dbReference type="PROSITE" id="PS51186"/>
    </source>
</evidence>
<accession>A0ABU9BY60</accession>
<dbReference type="Gene3D" id="3.40.630.30">
    <property type="match status" value="1"/>
</dbReference>
<organism evidence="2 3">
    <name type="scientific">Ideonella lacteola</name>
    <dbReference type="NCBI Taxonomy" id="2984193"/>
    <lineage>
        <taxon>Bacteria</taxon>
        <taxon>Pseudomonadati</taxon>
        <taxon>Pseudomonadota</taxon>
        <taxon>Betaproteobacteria</taxon>
        <taxon>Burkholderiales</taxon>
        <taxon>Sphaerotilaceae</taxon>
        <taxon>Ideonella</taxon>
    </lineage>
</organism>
<evidence type="ECO:0000313" key="2">
    <source>
        <dbReference type="EMBL" id="MEK8034916.1"/>
    </source>
</evidence>
<dbReference type="CDD" id="cd04301">
    <property type="entry name" value="NAT_SF"/>
    <property type="match status" value="1"/>
</dbReference>